<dbReference type="EMBL" id="JAPCWZ010000004">
    <property type="protein sequence ID" value="KAK8867701.1"/>
    <property type="molecule type" value="Genomic_DNA"/>
</dbReference>
<evidence type="ECO:0000256" key="1">
    <source>
        <dbReference type="SAM" id="MobiDB-lite"/>
    </source>
</evidence>
<feature type="signal peptide" evidence="2">
    <location>
        <begin position="1"/>
        <end position="23"/>
    </location>
</feature>
<evidence type="ECO:0000313" key="3">
    <source>
        <dbReference type="EMBL" id="KAK8867701.1"/>
    </source>
</evidence>
<gene>
    <name evidence="3" type="ORF">PGQ11_006279</name>
</gene>
<name>A0ABR2ITK2_9PEZI</name>
<feature type="compositionally biased region" description="Low complexity" evidence="1">
    <location>
        <begin position="42"/>
        <end position="85"/>
    </location>
</feature>
<evidence type="ECO:0000313" key="4">
    <source>
        <dbReference type="Proteomes" id="UP001390339"/>
    </source>
</evidence>
<reference evidence="3 4" key="1">
    <citation type="journal article" date="2024" name="IMA Fungus">
        <title>Apiospora arundinis, a panoply of carbohydrate-active enzymes and secondary metabolites.</title>
        <authorList>
            <person name="Sorensen T."/>
            <person name="Petersen C."/>
            <person name="Muurmann A.T."/>
            <person name="Christiansen J.V."/>
            <person name="Brundto M.L."/>
            <person name="Overgaard C.K."/>
            <person name="Boysen A.T."/>
            <person name="Wollenberg R.D."/>
            <person name="Larsen T.O."/>
            <person name="Sorensen J.L."/>
            <person name="Nielsen K.L."/>
            <person name="Sondergaard T.E."/>
        </authorList>
    </citation>
    <scope>NUCLEOTIDE SEQUENCE [LARGE SCALE GENOMIC DNA]</scope>
    <source>
        <strain evidence="3 4">AAU 773</strain>
    </source>
</reference>
<protein>
    <submittedName>
        <fullName evidence="3">Uncharacterized protein</fullName>
    </submittedName>
</protein>
<organism evidence="3 4">
    <name type="scientific">Apiospora arundinis</name>
    <dbReference type="NCBI Taxonomy" id="335852"/>
    <lineage>
        <taxon>Eukaryota</taxon>
        <taxon>Fungi</taxon>
        <taxon>Dikarya</taxon>
        <taxon>Ascomycota</taxon>
        <taxon>Pezizomycotina</taxon>
        <taxon>Sordariomycetes</taxon>
        <taxon>Xylariomycetidae</taxon>
        <taxon>Amphisphaeriales</taxon>
        <taxon>Apiosporaceae</taxon>
        <taxon>Apiospora</taxon>
    </lineage>
</organism>
<keyword evidence="4" id="KW-1185">Reference proteome</keyword>
<accession>A0ABR2ITK2</accession>
<evidence type="ECO:0000256" key="2">
    <source>
        <dbReference type="SAM" id="SignalP"/>
    </source>
</evidence>
<feature type="chain" id="PRO_5047128626" evidence="2">
    <location>
        <begin position="24"/>
        <end position="125"/>
    </location>
</feature>
<sequence length="125" mass="12986">MHLTPFLSWTLAVLAVFPSNVLCAEDETITKSDIKTESPSVSATTEGASPPTPSPTSTNSVQDSSNSTEATATTTSSQRPVTTALVVTPTTSVPDLLNKWSNSGASLKDVELVSSLFGLVVAFIV</sequence>
<dbReference type="Proteomes" id="UP001390339">
    <property type="component" value="Unassembled WGS sequence"/>
</dbReference>
<comment type="caution">
    <text evidence="3">The sequence shown here is derived from an EMBL/GenBank/DDBJ whole genome shotgun (WGS) entry which is preliminary data.</text>
</comment>
<keyword evidence="2" id="KW-0732">Signal</keyword>
<proteinExistence type="predicted"/>
<feature type="region of interest" description="Disordered" evidence="1">
    <location>
        <begin position="33"/>
        <end position="85"/>
    </location>
</feature>